<keyword evidence="2" id="KW-1185">Reference proteome</keyword>
<dbReference type="EMBL" id="JBHTIS010003493">
    <property type="protein sequence ID" value="MFD1051316.1"/>
    <property type="molecule type" value="Genomic_DNA"/>
</dbReference>
<name>A0ABW3ML62_9PSEU</name>
<accession>A0ABW3ML62</accession>
<evidence type="ECO:0000313" key="1">
    <source>
        <dbReference type="EMBL" id="MFD1051316.1"/>
    </source>
</evidence>
<feature type="non-terminal residue" evidence="1">
    <location>
        <position position="1"/>
    </location>
</feature>
<sequence length="84" mass="8943">TRISTGRRNRLATRTNGPTRRLRVETLNLAGTVVVVAGPAPEVIIVLGGEELTSERARELRNEARSAAARLVPLDEPASVVSSA</sequence>
<evidence type="ECO:0000313" key="2">
    <source>
        <dbReference type="Proteomes" id="UP001597045"/>
    </source>
</evidence>
<reference evidence="2" key="1">
    <citation type="journal article" date="2019" name="Int. J. Syst. Evol. Microbiol.">
        <title>The Global Catalogue of Microorganisms (GCM) 10K type strain sequencing project: providing services to taxonomists for standard genome sequencing and annotation.</title>
        <authorList>
            <consortium name="The Broad Institute Genomics Platform"/>
            <consortium name="The Broad Institute Genome Sequencing Center for Infectious Disease"/>
            <person name="Wu L."/>
            <person name="Ma J."/>
        </authorList>
    </citation>
    <scope>NUCLEOTIDE SEQUENCE [LARGE SCALE GENOMIC DNA]</scope>
    <source>
        <strain evidence="2">JCM 31486</strain>
    </source>
</reference>
<gene>
    <name evidence="1" type="ORF">ACFQ1S_40135</name>
</gene>
<proteinExistence type="predicted"/>
<organism evidence="1 2">
    <name type="scientific">Kibdelosporangium lantanae</name>
    <dbReference type="NCBI Taxonomy" id="1497396"/>
    <lineage>
        <taxon>Bacteria</taxon>
        <taxon>Bacillati</taxon>
        <taxon>Actinomycetota</taxon>
        <taxon>Actinomycetes</taxon>
        <taxon>Pseudonocardiales</taxon>
        <taxon>Pseudonocardiaceae</taxon>
        <taxon>Kibdelosporangium</taxon>
    </lineage>
</organism>
<comment type="caution">
    <text evidence="1">The sequence shown here is derived from an EMBL/GenBank/DDBJ whole genome shotgun (WGS) entry which is preliminary data.</text>
</comment>
<dbReference type="Proteomes" id="UP001597045">
    <property type="component" value="Unassembled WGS sequence"/>
</dbReference>
<protein>
    <submittedName>
        <fullName evidence="1">Uncharacterized protein</fullName>
    </submittedName>
</protein>